<reference evidence="1" key="1">
    <citation type="journal article" date="2021" name="New Phytol.">
        <title>Evolutionary innovations through gain and loss of genes in the ectomycorrhizal Boletales.</title>
        <authorList>
            <person name="Wu G."/>
            <person name="Miyauchi S."/>
            <person name="Morin E."/>
            <person name="Kuo A."/>
            <person name="Drula E."/>
            <person name="Varga T."/>
            <person name="Kohler A."/>
            <person name="Feng B."/>
            <person name="Cao Y."/>
            <person name="Lipzen A."/>
            <person name="Daum C."/>
            <person name="Hundley H."/>
            <person name="Pangilinan J."/>
            <person name="Johnson J."/>
            <person name="Barry K."/>
            <person name="LaButti K."/>
            <person name="Ng V."/>
            <person name="Ahrendt S."/>
            <person name="Min B."/>
            <person name="Choi I.G."/>
            <person name="Park H."/>
            <person name="Plett J.M."/>
            <person name="Magnuson J."/>
            <person name="Spatafora J.W."/>
            <person name="Nagy L.G."/>
            <person name="Henrissat B."/>
            <person name="Grigoriev I.V."/>
            <person name="Yang Z.L."/>
            <person name="Xu J."/>
            <person name="Martin F.M."/>
        </authorList>
    </citation>
    <scope>NUCLEOTIDE SEQUENCE</scope>
    <source>
        <strain evidence="1">ATCC 28755</strain>
    </source>
</reference>
<evidence type="ECO:0000313" key="2">
    <source>
        <dbReference type="Proteomes" id="UP000790377"/>
    </source>
</evidence>
<sequence>MHFCTVILFAPAIVVNHPRQAIPIQGQLLAMATGLRPSSYINSRGRLSIGGVETSSTGGIIQGLGAALSFAHNDVLGNEDIVITDGPMSVKASGNRAKKRNLKPYPRSHTPR</sequence>
<dbReference type="Proteomes" id="UP000790377">
    <property type="component" value="Unassembled WGS sequence"/>
</dbReference>
<gene>
    <name evidence="1" type="ORF">BJ138DRAFT_1102873</name>
</gene>
<organism evidence="1 2">
    <name type="scientific">Hygrophoropsis aurantiaca</name>
    <dbReference type="NCBI Taxonomy" id="72124"/>
    <lineage>
        <taxon>Eukaryota</taxon>
        <taxon>Fungi</taxon>
        <taxon>Dikarya</taxon>
        <taxon>Basidiomycota</taxon>
        <taxon>Agaricomycotina</taxon>
        <taxon>Agaricomycetes</taxon>
        <taxon>Agaricomycetidae</taxon>
        <taxon>Boletales</taxon>
        <taxon>Coniophorineae</taxon>
        <taxon>Hygrophoropsidaceae</taxon>
        <taxon>Hygrophoropsis</taxon>
    </lineage>
</organism>
<keyword evidence="2" id="KW-1185">Reference proteome</keyword>
<protein>
    <submittedName>
        <fullName evidence="1">Uncharacterized protein</fullName>
    </submittedName>
</protein>
<proteinExistence type="predicted"/>
<comment type="caution">
    <text evidence="1">The sequence shown here is derived from an EMBL/GenBank/DDBJ whole genome shotgun (WGS) entry which is preliminary data.</text>
</comment>
<dbReference type="EMBL" id="MU267773">
    <property type="protein sequence ID" value="KAH7909185.1"/>
    <property type="molecule type" value="Genomic_DNA"/>
</dbReference>
<accession>A0ACB8A7G2</accession>
<name>A0ACB8A7G2_9AGAM</name>
<evidence type="ECO:0000313" key="1">
    <source>
        <dbReference type="EMBL" id="KAH7909185.1"/>
    </source>
</evidence>